<dbReference type="Proteomes" id="UP000033854">
    <property type="component" value="Unassembled WGS sequence"/>
</dbReference>
<accession>A0A0G1BZT5</accession>
<proteinExistence type="inferred from homology"/>
<feature type="transmembrane region" description="Helical" evidence="6">
    <location>
        <begin position="39"/>
        <end position="61"/>
    </location>
</feature>
<dbReference type="AlphaFoldDB" id="A0A0G1BZT5"/>
<evidence type="ECO:0000256" key="1">
    <source>
        <dbReference type="ARBA" id="ARBA00004651"/>
    </source>
</evidence>
<comment type="subcellular location">
    <subcellularLocation>
        <location evidence="1 6">Cell membrane</location>
        <topology evidence="1 6">Multi-pass membrane protein</topology>
    </subcellularLocation>
</comment>
<evidence type="ECO:0000313" key="9">
    <source>
        <dbReference type="Proteomes" id="UP000033854"/>
    </source>
</evidence>
<dbReference type="GO" id="GO:0005886">
    <property type="term" value="C:plasma membrane"/>
    <property type="evidence" value="ECO:0007669"/>
    <property type="project" value="UniProtKB-SubCell"/>
</dbReference>
<dbReference type="EMBL" id="LCDA01000004">
    <property type="protein sequence ID" value="KKS42958.1"/>
    <property type="molecule type" value="Genomic_DNA"/>
</dbReference>
<sequence>MKKINYKIVRNIVIGILTFGLPIALIIIFRNDIKNIEKIIPATGLTGPLLSILLMGILSATPIPTDPIVILNGAIFGPWIGILVSWMGNNLASVIEYYLGRGLGEVANFEKIKGKLPLGLGRFPANSVWFLLFGRFIPQFGGKIVSLTGGFYRVPIIRYLWTAFLSNLLGSILLAYGGYSLLHALIK</sequence>
<feature type="transmembrane region" description="Helical" evidence="6">
    <location>
        <begin position="12"/>
        <end position="33"/>
    </location>
</feature>
<evidence type="ECO:0000313" key="8">
    <source>
        <dbReference type="EMBL" id="KKS42958.1"/>
    </source>
</evidence>
<dbReference type="PANTHER" id="PTHR12677:SF59">
    <property type="entry name" value="GOLGI APPARATUS MEMBRANE PROTEIN TVP38-RELATED"/>
    <property type="match status" value="1"/>
</dbReference>
<evidence type="ECO:0000256" key="5">
    <source>
        <dbReference type="ARBA" id="ARBA00023136"/>
    </source>
</evidence>
<evidence type="ECO:0000256" key="4">
    <source>
        <dbReference type="ARBA" id="ARBA00022989"/>
    </source>
</evidence>
<feature type="transmembrane region" description="Helical" evidence="6">
    <location>
        <begin position="68"/>
        <end position="88"/>
    </location>
</feature>
<comment type="caution">
    <text evidence="8">The sequence shown here is derived from an EMBL/GenBank/DDBJ whole genome shotgun (WGS) entry which is preliminary data.</text>
</comment>
<evidence type="ECO:0000256" key="2">
    <source>
        <dbReference type="ARBA" id="ARBA00022475"/>
    </source>
</evidence>
<dbReference type="PANTHER" id="PTHR12677">
    <property type="entry name" value="GOLGI APPARATUS MEMBRANE PROTEIN TVP38-RELATED"/>
    <property type="match status" value="1"/>
</dbReference>
<evidence type="ECO:0000256" key="3">
    <source>
        <dbReference type="ARBA" id="ARBA00022692"/>
    </source>
</evidence>
<keyword evidence="5 6" id="KW-0472">Membrane</keyword>
<dbReference type="InterPro" id="IPR032816">
    <property type="entry name" value="VTT_dom"/>
</dbReference>
<gene>
    <name evidence="8" type="ORF">UV06_C0004G0093</name>
</gene>
<feature type="transmembrane region" description="Helical" evidence="6">
    <location>
        <begin position="159"/>
        <end position="179"/>
    </location>
</feature>
<keyword evidence="3 6" id="KW-0812">Transmembrane</keyword>
<name>A0A0G1BZT5_9BACT</name>
<evidence type="ECO:0000256" key="6">
    <source>
        <dbReference type="RuleBase" id="RU366058"/>
    </source>
</evidence>
<feature type="domain" description="VTT" evidence="7">
    <location>
        <begin position="63"/>
        <end position="179"/>
    </location>
</feature>
<reference evidence="8 9" key="1">
    <citation type="journal article" date="2015" name="Nature">
        <title>rRNA introns, odd ribosomes, and small enigmatic genomes across a large radiation of phyla.</title>
        <authorList>
            <person name="Brown C.T."/>
            <person name="Hug L.A."/>
            <person name="Thomas B.C."/>
            <person name="Sharon I."/>
            <person name="Castelle C.J."/>
            <person name="Singh A."/>
            <person name="Wilkins M.J."/>
            <person name="Williams K.H."/>
            <person name="Banfield J.F."/>
        </authorList>
    </citation>
    <scope>NUCLEOTIDE SEQUENCE [LARGE SCALE GENOMIC DNA]</scope>
</reference>
<dbReference type="Pfam" id="PF09335">
    <property type="entry name" value="VTT_dom"/>
    <property type="match status" value="1"/>
</dbReference>
<feature type="transmembrane region" description="Helical" evidence="6">
    <location>
        <begin position="128"/>
        <end position="152"/>
    </location>
</feature>
<organism evidence="8 9">
    <name type="scientific">Candidatus Collierbacteria bacterium GW2011_GWA2_42_17</name>
    <dbReference type="NCBI Taxonomy" id="1618378"/>
    <lineage>
        <taxon>Bacteria</taxon>
        <taxon>Candidatus Collieribacteriota</taxon>
    </lineage>
</organism>
<evidence type="ECO:0000259" key="7">
    <source>
        <dbReference type="Pfam" id="PF09335"/>
    </source>
</evidence>
<keyword evidence="2 6" id="KW-1003">Cell membrane</keyword>
<comment type="similarity">
    <text evidence="6">Belongs to the TVP38/TMEM64 family.</text>
</comment>
<protein>
    <recommendedName>
        <fullName evidence="6">TVP38/TMEM64 family membrane protein</fullName>
    </recommendedName>
</protein>
<keyword evidence="4 6" id="KW-1133">Transmembrane helix</keyword>
<dbReference type="InterPro" id="IPR015414">
    <property type="entry name" value="TMEM64"/>
</dbReference>